<organism evidence="13 14">
    <name type="scientific">Zavarzinia compransoris</name>
    <dbReference type="NCBI Taxonomy" id="1264899"/>
    <lineage>
        <taxon>Bacteria</taxon>
        <taxon>Pseudomonadati</taxon>
        <taxon>Pseudomonadota</taxon>
        <taxon>Alphaproteobacteria</taxon>
        <taxon>Rhodospirillales</taxon>
        <taxon>Zavarziniaceae</taxon>
        <taxon>Zavarzinia</taxon>
    </lineage>
</organism>
<evidence type="ECO:0000259" key="12">
    <source>
        <dbReference type="Pfam" id="PF07715"/>
    </source>
</evidence>
<protein>
    <submittedName>
        <fullName evidence="13">TonB-dependent receptor</fullName>
    </submittedName>
</protein>
<evidence type="ECO:0000259" key="11">
    <source>
        <dbReference type="Pfam" id="PF00593"/>
    </source>
</evidence>
<evidence type="ECO:0000256" key="7">
    <source>
        <dbReference type="ARBA" id="ARBA00023237"/>
    </source>
</evidence>
<evidence type="ECO:0000256" key="8">
    <source>
        <dbReference type="PROSITE-ProRule" id="PRU01360"/>
    </source>
</evidence>
<dbReference type="Gene3D" id="2.40.170.20">
    <property type="entry name" value="TonB-dependent receptor, beta-barrel domain"/>
    <property type="match status" value="1"/>
</dbReference>
<dbReference type="PROSITE" id="PS52016">
    <property type="entry name" value="TONB_DEPENDENT_REC_3"/>
    <property type="match status" value="1"/>
</dbReference>
<evidence type="ECO:0000256" key="5">
    <source>
        <dbReference type="ARBA" id="ARBA00023077"/>
    </source>
</evidence>
<dbReference type="SUPFAM" id="SSF56935">
    <property type="entry name" value="Porins"/>
    <property type="match status" value="1"/>
</dbReference>
<evidence type="ECO:0000313" key="13">
    <source>
        <dbReference type="EMBL" id="PWR20920.1"/>
    </source>
</evidence>
<comment type="similarity">
    <text evidence="8 9">Belongs to the TonB-dependent receptor family.</text>
</comment>
<keyword evidence="2 8" id="KW-0813">Transport</keyword>
<keyword evidence="4 8" id="KW-0812">Transmembrane</keyword>
<keyword evidence="10" id="KW-0732">Signal</keyword>
<dbReference type="Gene3D" id="2.170.130.10">
    <property type="entry name" value="TonB-dependent receptor, plug domain"/>
    <property type="match status" value="1"/>
</dbReference>
<feature type="domain" description="TonB-dependent receptor-like beta-barrel" evidence="11">
    <location>
        <begin position="362"/>
        <end position="799"/>
    </location>
</feature>
<dbReference type="InterPro" id="IPR036942">
    <property type="entry name" value="Beta-barrel_TonB_sf"/>
</dbReference>
<evidence type="ECO:0000256" key="10">
    <source>
        <dbReference type="SAM" id="SignalP"/>
    </source>
</evidence>
<dbReference type="CDD" id="cd01347">
    <property type="entry name" value="ligand_gated_channel"/>
    <property type="match status" value="1"/>
</dbReference>
<feature type="chain" id="PRO_5016333655" evidence="10">
    <location>
        <begin position="27"/>
        <end position="833"/>
    </location>
</feature>
<gene>
    <name evidence="13" type="ORF">DKG75_13095</name>
</gene>
<evidence type="ECO:0000256" key="9">
    <source>
        <dbReference type="RuleBase" id="RU003357"/>
    </source>
</evidence>
<evidence type="ECO:0000256" key="3">
    <source>
        <dbReference type="ARBA" id="ARBA00022452"/>
    </source>
</evidence>
<dbReference type="RefSeq" id="WP_109921564.1">
    <property type="nucleotide sequence ID" value="NZ_QGLF01000003.1"/>
</dbReference>
<evidence type="ECO:0000256" key="1">
    <source>
        <dbReference type="ARBA" id="ARBA00004571"/>
    </source>
</evidence>
<dbReference type="NCBIfam" id="TIGR01782">
    <property type="entry name" value="TonB-Xanth-Caul"/>
    <property type="match status" value="1"/>
</dbReference>
<sequence length="833" mass="90738">MRKRQAVSRLAGITFCTLAPVLPALAQDAVPGATEHVNVIGQAASIGEALSEQRRSDAIESVVHADGVAQLPDENAAEALQRLPGVSVERDQGEGRFVSVRGLGPDLNAVTINGTLLPSPSGDSRAVGLDVLPSELIQSLTVVKTATPDMDANSLGGTIEIESLSAFDHQGLFYTGSAEGSYDSNTDRYSPKFSGAFSDRFDLGGAGEFGIAIAASWQERDFGSDNVETGDAWDFEDGARLEETSQRDYLITRERAGFGVNLDYRPSTVTSLYLRTLYSHYKDSETRNALGVEFADPLLPGETGEGEGFRELKDREETQEIQSYVAGGEHMAGAWTVSGQAGYSESSEKTPGGIGGAVFEGNDDFAGLSFRSGRKPVLNAGPDFYDPANFSLSEIEYTDDAATDREWNIRLDIANEHDLGGFAGTFKFGAKLSRREKENGSDAWIFEDFGDYGFSDDDLLLGNFTGRRPDSTLGSFGPGIGADALRSLIGRLDRDEFFDEEESRVNDFTIEEDINAAYVMETVDIGGLRVIAGLRYEGTEMTATGTGLRDDDFEAISVSNDYEHWLPSLNLRYRLGRDAQLRAAVTRSVVRPSFEQLAPGFVIDGDEAAFGNPNLKPLESTNLDFGIEYYIDRTSAISVYAFYKDIENFAYATDVAGTGAWVGFDEAETFANGDRARVYGLELAYTQKFSMLPEPFNGLLIGANVTISDSDASISGQDGRRDIDLPNQSKLVGNLTLGWENDDISLRLSANHKSRYLVEVGPIDDPLHDLRADAQTFLDFSARYTVMDGVQLTFEAQNLTDQAFYTYAGDRAFNAQYEEYGPTFKLGLTVSSF</sequence>
<comment type="subcellular location">
    <subcellularLocation>
        <location evidence="1 8">Cell outer membrane</location>
        <topology evidence="1 8">Multi-pass membrane protein</topology>
    </subcellularLocation>
</comment>
<keyword evidence="3 8" id="KW-1134">Transmembrane beta strand</keyword>
<keyword evidence="14" id="KW-1185">Reference proteome</keyword>
<dbReference type="InterPro" id="IPR039426">
    <property type="entry name" value="TonB-dep_rcpt-like"/>
</dbReference>
<evidence type="ECO:0000313" key="14">
    <source>
        <dbReference type="Proteomes" id="UP000246077"/>
    </source>
</evidence>
<dbReference type="Pfam" id="PF00593">
    <property type="entry name" value="TonB_dep_Rec_b-barrel"/>
    <property type="match status" value="1"/>
</dbReference>
<evidence type="ECO:0000256" key="6">
    <source>
        <dbReference type="ARBA" id="ARBA00023136"/>
    </source>
</evidence>
<dbReference type="Proteomes" id="UP000246077">
    <property type="component" value="Unassembled WGS sequence"/>
</dbReference>
<keyword evidence="7 8" id="KW-0998">Cell outer membrane</keyword>
<dbReference type="InterPro" id="IPR010104">
    <property type="entry name" value="TonB_rcpt_bac"/>
</dbReference>
<dbReference type="PANTHER" id="PTHR40980">
    <property type="entry name" value="PLUG DOMAIN-CONTAINING PROTEIN"/>
    <property type="match status" value="1"/>
</dbReference>
<dbReference type="InterPro" id="IPR000531">
    <property type="entry name" value="Beta-barrel_TonB"/>
</dbReference>
<feature type="domain" description="TonB-dependent receptor plug" evidence="12">
    <location>
        <begin position="54"/>
        <end position="158"/>
    </location>
</feature>
<dbReference type="GO" id="GO:0009279">
    <property type="term" value="C:cell outer membrane"/>
    <property type="evidence" value="ECO:0007669"/>
    <property type="project" value="UniProtKB-SubCell"/>
</dbReference>
<keyword evidence="5 9" id="KW-0798">TonB box</keyword>
<dbReference type="AlphaFoldDB" id="A0A317E3Y1"/>
<proteinExistence type="inferred from homology"/>
<evidence type="ECO:0000256" key="4">
    <source>
        <dbReference type="ARBA" id="ARBA00022692"/>
    </source>
</evidence>
<dbReference type="PANTHER" id="PTHR40980:SF4">
    <property type="entry name" value="TONB-DEPENDENT RECEPTOR-LIKE BETA-BARREL DOMAIN-CONTAINING PROTEIN"/>
    <property type="match status" value="1"/>
</dbReference>
<keyword evidence="13" id="KW-0675">Receptor</keyword>
<comment type="caution">
    <text evidence="13">The sequence shown here is derived from an EMBL/GenBank/DDBJ whole genome shotgun (WGS) entry which is preliminary data.</text>
</comment>
<dbReference type="EMBL" id="QGLF01000003">
    <property type="protein sequence ID" value="PWR20920.1"/>
    <property type="molecule type" value="Genomic_DNA"/>
</dbReference>
<evidence type="ECO:0000256" key="2">
    <source>
        <dbReference type="ARBA" id="ARBA00022448"/>
    </source>
</evidence>
<feature type="signal peptide" evidence="10">
    <location>
        <begin position="1"/>
        <end position="26"/>
    </location>
</feature>
<dbReference type="Pfam" id="PF07715">
    <property type="entry name" value="Plug"/>
    <property type="match status" value="1"/>
</dbReference>
<dbReference type="InterPro" id="IPR037066">
    <property type="entry name" value="Plug_dom_sf"/>
</dbReference>
<name>A0A317E3Y1_9PROT</name>
<dbReference type="OrthoDB" id="5476657at2"/>
<accession>A0A317E3Y1</accession>
<dbReference type="InterPro" id="IPR012910">
    <property type="entry name" value="Plug_dom"/>
</dbReference>
<reference evidence="14" key="1">
    <citation type="submission" date="2018-05" db="EMBL/GenBank/DDBJ databases">
        <title>Zavarzinia sp. HR-AS.</title>
        <authorList>
            <person name="Lee Y."/>
            <person name="Jeon C.O."/>
        </authorList>
    </citation>
    <scope>NUCLEOTIDE SEQUENCE [LARGE SCALE GENOMIC DNA]</scope>
    <source>
        <strain evidence="14">DSM 1231</strain>
    </source>
</reference>
<keyword evidence="6 8" id="KW-0472">Membrane</keyword>